<evidence type="ECO:0000313" key="3">
    <source>
        <dbReference type="Proteomes" id="UP000887159"/>
    </source>
</evidence>
<evidence type="ECO:0000256" key="1">
    <source>
        <dbReference type="SAM" id="MobiDB-lite"/>
    </source>
</evidence>
<proteinExistence type="predicted"/>
<organism evidence="2 3">
    <name type="scientific">Trichonephila clavipes</name>
    <name type="common">Golden silk orbweaver</name>
    <name type="synonym">Nephila clavipes</name>
    <dbReference type="NCBI Taxonomy" id="2585209"/>
    <lineage>
        <taxon>Eukaryota</taxon>
        <taxon>Metazoa</taxon>
        <taxon>Ecdysozoa</taxon>
        <taxon>Arthropoda</taxon>
        <taxon>Chelicerata</taxon>
        <taxon>Arachnida</taxon>
        <taxon>Araneae</taxon>
        <taxon>Araneomorphae</taxon>
        <taxon>Entelegynae</taxon>
        <taxon>Araneoidea</taxon>
        <taxon>Nephilidae</taxon>
        <taxon>Trichonephila</taxon>
    </lineage>
</organism>
<dbReference type="Proteomes" id="UP000887159">
    <property type="component" value="Unassembled WGS sequence"/>
</dbReference>
<dbReference type="AlphaFoldDB" id="A0A8X6URW3"/>
<gene>
    <name evidence="2" type="ORF">TNCV_2420601</name>
</gene>
<accession>A0A8X6URW3</accession>
<feature type="compositionally biased region" description="Polar residues" evidence="1">
    <location>
        <begin position="94"/>
        <end position="103"/>
    </location>
</feature>
<evidence type="ECO:0000313" key="2">
    <source>
        <dbReference type="EMBL" id="GFX90076.1"/>
    </source>
</evidence>
<reference evidence="2" key="1">
    <citation type="submission" date="2020-08" db="EMBL/GenBank/DDBJ databases">
        <title>Multicomponent nature underlies the extraordinary mechanical properties of spider dragline silk.</title>
        <authorList>
            <person name="Kono N."/>
            <person name="Nakamura H."/>
            <person name="Mori M."/>
            <person name="Yoshida Y."/>
            <person name="Ohtoshi R."/>
            <person name="Malay A.D."/>
            <person name="Moran D.A.P."/>
            <person name="Tomita M."/>
            <person name="Numata K."/>
            <person name="Arakawa K."/>
        </authorList>
    </citation>
    <scope>NUCLEOTIDE SEQUENCE</scope>
</reference>
<feature type="region of interest" description="Disordered" evidence="1">
    <location>
        <begin position="80"/>
        <end position="103"/>
    </location>
</feature>
<name>A0A8X6URW3_TRICX</name>
<keyword evidence="3" id="KW-1185">Reference proteome</keyword>
<protein>
    <submittedName>
        <fullName evidence="2">Uncharacterized protein</fullName>
    </submittedName>
</protein>
<comment type="caution">
    <text evidence="2">The sequence shown here is derived from an EMBL/GenBank/DDBJ whole genome shotgun (WGS) entry which is preliminary data.</text>
</comment>
<dbReference type="EMBL" id="BMAU01021088">
    <property type="protein sequence ID" value="GFX90076.1"/>
    <property type="molecule type" value="Genomic_DNA"/>
</dbReference>
<sequence length="103" mass="12030">MSAEETTILYCTHWNPKNKQFQVVSGEEIEEIKIQGAYKPELLKTKEKVESRKVPDNFVKRIEKETIRFSNIMVKMSGSKKEKMFNSIPRKNKPSFTNHHSTA</sequence>